<dbReference type="EMBL" id="BMII01000008">
    <property type="protein sequence ID" value="GGB53027.1"/>
    <property type="molecule type" value="Genomic_DNA"/>
</dbReference>
<name>A0ABQ1IUT1_9GAMM</name>
<evidence type="ECO:0000313" key="2">
    <source>
        <dbReference type="Proteomes" id="UP000617555"/>
    </source>
</evidence>
<dbReference type="RefSeq" id="WP_188737982.1">
    <property type="nucleotide sequence ID" value="NZ_BMII01000008.1"/>
</dbReference>
<reference evidence="2" key="1">
    <citation type="journal article" date="2019" name="Int. J. Syst. Evol. Microbiol.">
        <title>The Global Catalogue of Microorganisms (GCM) 10K type strain sequencing project: providing services to taxonomists for standard genome sequencing and annotation.</title>
        <authorList>
            <consortium name="The Broad Institute Genomics Platform"/>
            <consortium name="The Broad Institute Genome Sequencing Center for Infectious Disease"/>
            <person name="Wu L."/>
            <person name="Ma J."/>
        </authorList>
    </citation>
    <scope>NUCLEOTIDE SEQUENCE [LARGE SCALE GENOMIC DNA]</scope>
    <source>
        <strain evidence="2">CGMCC 1.15339</strain>
    </source>
</reference>
<sequence length="104" mass="11784">MNHTKMNEFKSALYEYSGFTPEQMGCSKIEDASNAIAKLLNDDLLMRPNNQWSFSQRTQMVKIKLLESALSVLADDDYHGSHNKIKELISLIYGTGIGQENSRI</sequence>
<dbReference type="Proteomes" id="UP000617555">
    <property type="component" value="Unassembled WGS sequence"/>
</dbReference>
<evidence type="ECO:0000313" key="1">
    <source>
        <dbReference type="EMBL" id="GGB53027.1"/>
    </source>
</evidence>
<protein>
    <submittedName>
        <fullName evidence="1">Uncharacterized protein</fullName>
    </submittedName>
</protein>
<gene>
    <name evidence="1" type="ORF">GCM10011607_11920</name>
</gene>
<keyword evidence="2" id="KW-1185">Reference proteome</keyword>
<organism evidence="1 2">
    <name type="scientific">Shewanella inventionis</name>
    <dbReference type="NCBI Taxonomy" id="1738770"/>
    <lineage>
        <taxon>Bacteria</taxon>
        <taxon>Pseudomonadati</taxon>
        <taxon>Pseudomonadota</taxon>
        <taxon>Gammaproteobacteria</taxon>
        <taxon>Alteromonadales</taxon>
        <taxon>Shewanellaceae</taxon>
        <taxon>Shewanella</taxon>
    </lineage>
</organism>
<comment type="caution">
    <text evidence="1">The sequence shown here is derived from an EMBL/GenBank/DDBJ whole genome shotgun (WGS) entry which is preliminary data.</text>
</comment>
<proteinExistence type="predicted"/>
<accession>A0ABQ1IUT1</accession>